<dbReference type="AlphaFoldDB" id="A0A3P9LZB1"/>
<reference evidence="2" key="3">
    <citation type="submission" date="2025-08" db="UniProtKB">
        <authorList>
            <consortium name="Ensembl"/>
        </authorList>
    </citation>
    <scope>IDENTIFICATION</scope>
    <source>
        <strain evidence="2">HNI</strain>
    </source>
</reference>
<dbReference type="Proteomes" id="UP000265180">
    <property type="component" value="Chromosome 13"/>
</dbReference>
<evidence type="ECO:0000313" key="2">
    <source>
        <dbReference type="Ensembl" id="ENSORLP00020026024.1"/>
    </source>
</evidence>
<reference evidence="2 3" key="2">
    <citation type="submission" date="2017-04" db="EMBL/GenBank/DDBJ databases">
        <title>CpG methylation of centromeres and impact of large insertions on vertebrate speciation.</title>
        <authorList>
            <person name="Ichikawa K."/>
            <person name="Yoshimura J."/>
            <person name="Morishita S."/>
        </authorList>
    </citation>
    <scope>NUCLEOTIDE SEQUENCE</scope>
    <source>
        <strain evidence="2 3">HNI</strain>
    </source>
</reference>
<sequence>QPPTFSAPRSSLWLLFSPALCFYKPAAVGQNKSNKRMSGCPTHGHMFPNPSKIQIPRSLSIGSSDPKRNVQWKPSPASCGLLVSQSCLAGIPSSMVSFSAHYRALMPHPNHVLLIQRPCVFR</sequence>
<organism evidence="2 3">
    <name type="scientific">Oryzias latipes</name>
    <name type="common">Japanese rice fish</name>
    <name type="synonym">Japanese killifish</name>
    <dbReference type="NCBI Taxonomy" id="8090"/>
    <lineage>
        <taxon>Eukaryota</taxon>
        <taxon>Metazoa</taxon>
        <taxon>Chordata</taxon>
        <taxon>Craniata</taxon>
        <taxon>Vertebrata</taxon>
        <taxon>Euteleostomi</taxon>
        <taxon>Actinopterygii</taxon>
        <taxon>Neopterygii</taxon>
        <taxon>Teleostei</taxon>
        <taxon>Neoteleostei</taxon>
        <taxon>Acanthomorphata</taxon>
        <taxon>Ovalentaria</taxon>
        <taxon>Atherinomorphae</taxon>
        <taxon>Beloniformes</taxon>
        <taxon>Adrianichthyidae</taxon>
        <taxon>Oryziinae</taxon>
        <taxon>Oryzias</taxon>
    </lineage>
</organism>
<evidence type="ECO:0000256" key="1">
    <source>
        <dbReference type="SAM" id="SignalP"/>
    </source>
</evidence>
<protein>
    <recommendedName>
        <fullName evidence="4">Secreted protein</fullName>
    </recommendedName>
</protein>
<name>A0A3P9LZB1_ORYLA</name>
<reference key="1">
    <citation type="journal article" date="2007" name="Nature">
        <title>The medaka draft genome and insights into vertebrate genome evolution.</title>
        <authorList>
            <person name="Kasahara M."/>
            <person name="Naruse K."/>
            <person name="Sasaki S."/>
            <person name="Nakatani Y."/>
            <person name="Qu W."/>
            <person name="Ahsan B."/>
            <person name="Yamada T."/>
            <person name="Nagayasu Y."/>
            <person name="Doi K."/>
            <person name="Kasai Y."/>
            <person name="Jindo T."/>
            <person name="Kobayashi D."/>
            <person name="Shimada A."/>
            <person name="Toyoda A."/>
            <person name="Kuroki Y."/>
            <person name="Fujiyama A."/>
            <person name="Sasaki T."/>
            <person name="Shimizu A."/>
            <person name="Asakawa S."/>
            <person name="Shimizu N."/>
            <person name="Hashimoto S."/>
            <person name="Yang J."/>
            <person name="Lee Y."/>
            <person name="Matsushima K."/>
            <person name="Sugano S."/>
            <person name="Sakaizumi M."/>
            <person name="Narita T."/>
            <person name="Ohishi K."/>
            <person name="Haga S."/>
            <person name="Ohta F."/>
            <person name="Nomoto H."/>
            <person name="Nogata K."/>
            <person name="Morishita T."/>
            <person name="Endo T."/>
            <person name="Shin-I T."/>
            <person name="Takeda H."/>
            <person name="Morishita S."/>
            <person name="Kohara Y."/>
        </authorList>
    </citation>
    <scope>NUCLEOTIDE SEQUENCE [LARGE SCALE GENOMIC DNA]</scope>
    <source>
        <strain>Hd-rR</strain>
    </source>
</reference>
<dbReference type="Ensembl" id="ENSORLT00020002938.1">
    <property type="protein sequence ID" value="ENSORLP00020026024.1"/>
    <property type="gene ID" value="ENSORLG00020008267.1"/>
</dbReference>
<accession>A0A3P9LZB1</accession>
<evidence type="ECO:0008006" key="4">
    <source>
        <dbReference type="Google" id="ProtNLM"/>
    </source>
</evidence>
<feature type="signal peptide" evidence="1">
    <location>
        <begin position="1"/>
        <end position="29"/>
    </location>
</feature>
<proteinExistence type="predicted"/>
<feature type="chain" id="PRO_5018294590" description="Secreted protein" evidence="1">
    <location>
        <begin position="30"/>
        <end position="122"/>
    </location>
</feature>
<evidence type="ECO:0000313" key="3">
    <source>
        <dbReference type="Proteomes" id="UP000265180"/>
    </source>
</evidence>
<keyword evidence="1" id="KW-0732">Signal</keyword>
<reference evidence="2" key="4">
    <citation type="submission" date="2025-09" db="UniProtKB">
        <authorList>
            <consortium name="Ensembl"/>
        </authorList>
    </citation>
    <scope>IDENTIFICATION</scope>
    <source>
        <strain evidence="2">HNI</strain>
    </source>
</reference>